<evidence type="ECO:0000313" key="8">
    <source>
        <dbReference type="Proteomes" id="UP000237271"/>
    </source>
</evidence>
<dbReference type="Gene3D" id="2.80.10.50">
    <property type="match status" value="1"/>
</dbReference>
<accession>A0A2P4XLY2</accession>
<keyword evidence="3" id="KW-0378">Hydrolase</keyword>
<dbReference type="EMBL" id="NCKW01009589">
    <property type="protein sequence ID" value="POM66547.1"/>
    <property type="molecule type" value="Genomic_DNA"/>
</dbReference>
<proteinExistence type="inferred from homology"/>
<dbReference type="InterPro" id="IPR029063">
    <property type="entry name" value="SAM-dependent_MTases_sf"/>
</dbReference>
<dbReference type="Pfam" id="PF02055">
    <property type="entry name" value="Glyco_hydro_30"/>
    <property type="match status" value="1"/>
</dbReference>
<dbReference type="GO" id="GO:0016020">
    <property type="term" value="C:membrane"/>
    <property type="evidence" value="ECO:0007669"/>
    <property type="project" value="GOC"/>
</dbReference>
<name>A0A2P4XLY2_9STRA</name>
<dbReference type="Proteomes" id="UP000237271">
    <property type="component" value="Unassembled WGS sequence"/>
</dbReference>
<keyword evidence="8" id="KW-1185">Reference proteome</keyword>
<dbReference type="InterPro" id="IPR019410">
    <property type="entry name" value="Methyltransf_16"/>
</dbReference>
<evidence type="ECO:0000259" key="6">
    <source>
        <dbReference type="Pfam" id="PF17189"/>
    </source>
</evidence>
<reference evidence="7 8" key="1">
    <citation type="journal article" date="2017" name="Genome Biol. Evol.">
        <title>Phytophthora megakarya and P. palmivora, closely related causal agents of cacao black pod rot, underwent increases in genome sizes and gene numbers by different mechanisms.</title>
        <authorList>
            <person name="Ali S.S."/>
            <person name="Shao J."/>
            <person name="Lary D.J."/>
            <person name="Kronmiller B."/>
            <person name="Shen D."/>
            <person name="Strem M.D."/>
            <person name="Amoako-Attah I."/>
            <person name="Akrofi A.Y."/>
            <person name="Begoude B.A."/>
            <person name="Ten Hoopen G.M."/>
            <person name="Coulibaly K."/>
            <person name="Kebe B.I."/>
            <person name="Melnick R.L."/>
            <person name="Guiltinan M.J."/>
            <person name="Tyler B.M."/>
            <person name="Meinhardt L.W."/>
            <person name="Bailey B.A."/>
        </authorList>
    </citation>
    <scope>NUCLEOTIDE SEQUENCE [LARGE SCALE GENOMIC DNA]</scope>
    <source>
        <strain evidence="8">sbr112.9</strain>
    </source>
</reference>
<dbReference type="GO" id="GO:0006680">
    <property type="term" value="P:glucosylceramide catabolic process"/>
    <property type="evidence" value="ECO:0007669"/>
    <property type="project" value="TreeGrafter"/>
</dbReference>
<evidence type="ECO:0000313" key="7">
    <source>
        <dbReference type="EMBL" id="POM66547.1"/>
    </source>
</evidence>
<dbReference type="SUPFAM" id="SSF53335">
    <property type="entry name" value="S-adenosyl-L-methionine-dependent methyltransferases"/>
    <property type="match status" value="1"/>
</dbReference>
<dbReference type="Gene3D" id="3.20.20.80">
    <property type="entry name" value="Glycosidases"/>
    <property type="match status" value="1"/>
</dbReference>
<dbReference type="Pfam" id="PF10294">
    <property type="entry name" value="Methyltransf_16"/>
    <property type="match status" value="1"/>
</dbReference>
<dbReference type="SUPFAM" id="SSF50370">
    <property type="entry name" value="Ricin B-like lectins"/>
    <property type="match status" value="1"/>
</dbReference>
<evidence type="ECO:0000256" key="2">
    <source>
        <dbReference type="ARBA" id="ARBA00022729"/>
    </source>
</evidence>
<feature type="region of interest" description="Disordered" evidence="4">
    <location>
        <begin position="652"/>
        <end position="672"/>
    </location>
</feature>
<dbReference type="PANTHER" id="PTHR11069:SF23">
    <property type="entry name" value="LYSOSOMAL ACID GLUCOSYLCERAMIDASE"/>
    <property type="match status" value="1"/>
</dbReference>
<dbReference type="Pfam" id="PF17189">
    <property type="entry name" value="Glyco_hydro_30C"/>
    <property type="match status" value="1"/>
</dbReference>
<dbReference type="OrthoDB" id="2160638at2759"/>
<dbReference type="Gene3D" id="3.40.50.150">
    <property type="entry name" value="Vaccinia Virus protein VP39"/>
    <property type="match status" value="1"/>
</dbReference>
<dbReference type="AlphaFoldDB" id="A0A2P4XLY2"/>
<feature type="domain" description="Glycosyl hydrolase family 30 TIM-barrel" evidence="5">
    <location>
        <begin position="4"/>
        <end position="221"/>
    </location>
</feature>
<evidence type="ECO:0000256" key="4">
    <source>
        <dbReference type="SAM" id="MobiDB-lite"/>
    </source>
</evidence>
<evidence type="ECO:0000256" key="1">
    <source>
        <dbReference type="ARBA" id="ARBA00005382"/>
    </source>
</evidence>
<keyword evidence="2" id="KW-0732">Signal</keyword>
<dbReference type="InterPro" id="IPR033452">
    <property type="entry name" value="GH30_C"/>
</dbReference>
<dbReference type="InterPro" id="IPR001139">
    <property type="entry name" value="Glyco_hydro_30"/>
</dbReference>
<sequence length="695" mass="78755">MRAPWALYFSKFITAYKKQGISFWGVSPQNEPEFNAPWEACAYDPEYEAEFIGEFLGPVLDRDHPGLTLMAFDHNRVSVNRWAEVIYNHPTASQYVDGLAFHWYEDGGERYMDGVAYPEHLNDTHFVNQSRFMLSSESSSCPGVAVGQEAWFRAQRYGHNILSDLNNYAAGWIDWNLLLDHTGGPNHKGNVCDAAIIVTESGTEYFVQPMYYFIQHFSKFIPVGSRRVKAKVAAHFAKPGDAQLYVHYQSSLETCDGSSRQVIHRTEDNKMQVTNTPFCLNLVETPTGGHEIRLVECQWTQQTWMFEEDTQRVRIDDFCLSLNHGSTEDGVRVTADKCQEEVVPYQQWTFNAEDGTMSSHASTTNQCVTTGYSFVQAAAFVAPQNRKVLVVLNENTEPADFQVQVALMAEEEALTESEPLALESSFTHWARCVEVPIGESRVVSVEQDPDSFVLGTTVWDSSKTLLKFIEQRPERFQRFTSICELGAGCGGLAGIASAIITGGLADVVLTDIGPVLPWLRRNVRENLTDKELQRVRVEQHAWGTPVMNLKAPFDCILCADVVYEKACVKPLVQSLLALSHRKTVIFLANERRAPEVREEFMRHLDTYFQWKEVPKAELDADYLKEAIEVFEMRPKKRKVPLEMQIVAPENYNPDEQEYHPLGSGAGNEADPYDRDLWNDLLRDLSLDPADKKVPS</sequence>
<dbReference type="GO" id="GO:0004348">
    <property type="term" value="F:glucosylceramidase activity"/>
    <property type="evidence" value="ECO:0007669"/>
    <property type="project" value="InterPro"/>
</dbReference>
<feature type="domain" description="Glycosyl hydrolase family 30 beta sandwich" evidence="6">
    <location>
        <begin position="373"/>
        <end position="405"/>
    </location>
</feature>
<organism evidence="7 8">
    <name type="scientific">Phytophthora palmivora</name>
    <dbReference type="NCBI Taxonomy" id="4796"/>
    <lineage>
        <taxon>Eukaryota</taxon>
        <taxon>Sar</taxon>
        <taxon>Stramenopiles</taxon>
        <taxon>Oomycota</taxon>
        <taxon>Peronosporomycetes</taxon>
        <taxon>Peronosporales</taxon>
        <taxon>Peronosporaceae</taxon>
        <taxon>Phytophthora</taxon>
    </lineage>
</organism>
<dbReference type="InterPro" id="IPR017853">
    <property type="entry name" value="GH"/>
</dbReference>
<dbReference type="InterPro" id="IPR035992">
    <property type="entry name" value="Ricin_B-like_lectins"/>
</dbReference>
<dbReference type="SUPFAM" id="SSF51445">
    <property type="entry name" value="(Trans)glycosidases"/>
    <property type="match status" value="1"/>
</dbReference>
<protein>
    <submittedName>
        <fullName evidence="7">Glucosylceramidase</fullName>
    </submittedName>
</protein>
<gene>
    <name evidence="7" type="ORF">PHPALM_17576</name>
</gene>
<comment type="caution">
    <text evidence="7">The sequence shown here is derived from an EMBL/GenBank/DDBJ whole genome shotgun (WGS) entry which is preliminary data.</text>
</comment>
<dbReference type="InterPro" id="IPR033453">
    <property type="entry name" value="Glyco_hydro_30_TIM-barrel"/>
</dbReference>
<dbReference type="PANTHER" id="PTHR11069">
    <property type="entry name" value="GLUCOSYLCERAMIDASE"/>
    <property type="match status" value="1"/>
</dbReference>
<comment type="similarity">
    <text evidence="1">Belongs to the glycosyl hydrolase 30 family.</text>
</comment>
<evidence type="ECO:0000259" key="5">
    <source>
        <dbReference type="Pfam" id="PF02055"/>
    </source>
</evidence>
<dbReference type="PROSITE" id="PS50231">
    <property type="entry name" value="RICIN_B_LECTIN"/>
    <property type="match status" value="1"/>
</dbReference>
<evidence type="ECO:0000256" key="3">
    <source>
        <dbReference type="ARBA" id="ARBA00022801"/>
    </source>
</evidence>